<feature type="region of interest" description="Disordered" evidence="1">
    <location>
        <begin position="190"/>
        <end position="221"/>
    </location>
</feature>
<evidence type="ECO:0000256" key="1">
    <source>
        <dbReference type="SAM" id="MobiDB-lite"/>
    </source>
</evidence>
<sequence length="529" mass="56565">MQVLAYGGGSGSHFPGAQRKSKIAPESAAVDPPIRSTIGINLPPSICTRRLDGFYHGRNLLSTTIGASPIKGRRCVVARTATRGREGGEVEGRPILRSLRLGTCVTLNGSGIQLAVGPQPLRLRNHNFGLAHRIMVKRLATSPHDPLGITDSACKNQLVVVSVQYGPFNSYIPIRSTTIDSIGYPRMKASGESSTTKNRLLHASGPHPIPPPNDHKSGDADGENCSRLGSVCLSQNHDLIPSCDTQTHGNQRIGVIGKSKGIDYLLTKENPFVQNSSVLLVQPDEGVSVLVVDRIGDYLPQSTEKSRVLVIPVGARHECQQASVFGSDQYDLAIIVSNLEFQIETNKKKKFLSRPAAAACGGALLAHACARFTSTPDARRRASCATPPYARRVMDCSWACACRKAAARFHARLSRIVSDRWPSSRANWLRAGGARRPLDAALGDSLRGGGWMMISCAWRRPLATGRDSLGAAVGAAVCRARRDVSRAAAMRFSCGAIAGRPPLLRVSGDVVTAGLISSRVWFGPVPGSP</sequence>
<dbReference type="Proteomes" id="UP000250235">
    <property type="component" value="Unassembled WGS sequence"/>
</dbReference>
<evidence type="ECO:0000313" key="2">
    <source>
        <dbReference type="EMBL" id="KZV40597.1"/>
    </source>
</evidence>
<reference evidence="2 3" key="1">
    <citation type="journal article" date="2015" name="Proc. Natl. Acad. Sci. U.S.A.">
        <title>The resurrection genome of Boea hygrometrica: A blueprint for survival of dehydration.</title>
        <authorList>
            <person name="Xiao L."/>
            <person name="Yang G."/>
            <person name="Zhang L."/>
            <person name="Yang X."/>
            <person name="Zhao S."/>
            <person name="Ji Z."/>
            <person name="Zhou Q."/>
            <person name="Hu M."/>
            <person name="Wang Y."/>
            <person name="Chen M."/>
            <person name="Xu Y."/>
            <person name="Jin H."/>
            <person name="Xiao X."/>
            <person name="Hu G."/>
            <person name="Bao F."/>
            <person name="Hu Y."/>
            <person name="Wan P."/>
            <person name="Li L."/>
            <person name="Deng X."/>
            <person name="Kuang T."/>
            <person name="Xiang C."/>
            <person name="Zhu J.K."/>
            <person name="Oliver M.J."/>
            <person name="He Y."/>
        </authorList>
    </citation>
    <scope>NUCLEOTIDE SEQUENCE [LARGE SCALE GENOMIC DNA]</scope>
    <source>
        <strain evidence="3">cv. XS01</strain>
    </source>
</reference>
<keyword evidence="3" id="KW-1185">Reference proteome</keyword>
<gene>
    <name evidence="2" type="ORF">F511_11406</name>
</gene>
<feature type="region of interest" description="Disordered" evidence="1">
    <location>
        <begin position="1"/>
        <end position="28"/>
    </location>
</feature>
<feature type="compositionally biased region" description="Gly residues" evidence="1">
    <location>
        <begin position="1"/>
        <end position="11"/>
    </location>
</feature>
<evidence type="ECO:0000313" key="3">
    <source>
        <dbReference type="Proteomes" id="UP000250235"/>
    </source>
</evidence>
<name>A0A2Z7C1K8_9LAMI</name>
<accession>A0A2Z7C1K8</accession>
<organism evidence="2 3">
    <name type="scientific">Dorcoceras hygrometricum</name>
    <dbReference type="NCBI Taxonomy" id="472368"/>
    <lineage>
        <taxon>Eukaryota</taxon>
        <taxon>Viridiplantae</taxon>
        <taxon>Streptophyta</taxon>
        <taxon>Embryophyta</taxon>
        <taxon>Tracheophyta</taxon>
        <taxon>Spermatophyta</taxon>
        <taxon>Magnoliopsida</taxon>
        <taxon>eudicotyledons</taxon>
        <taxon>Gunneridae</taxon>
        <taxon>Pentapetalae</taxon>
        <taxon>asterids</taxon>
        <taxon>lamiids</taxon>
        <taxon>Lamiales</taxon>
        <taxon>Gesneriaceae</taxon>
        <taxon>Didymocarpoideae</taxon>
        <taxon>Trichosporeae</taxon>
        <taxon>Loxocarpinae</taxon>
        <taxon>Dorcoceras</taxon>
    </lineage>
</organism>
<dbReference type="AlphaFoldDB" id="A0A2Z7C1K8"/>
<proteinExistence type="predicted"/>
<protein>
    <submittedName>
        <fullName evidence="2">Uncharacterized protein</fullName>
    </submittedName>
</protein>
<dbReference type="EMBL" id="KQ999911">
    <property type="protein sequence ID" value="KZV40597.1"/>
    <property type="molecule type" value="Genomic_DNA"/>
</dbReference>